<dbReference type="InterPro" id="IPR008407">
    <property type="entry name" value="Brnchd-chn_aa_trnsp_AzlD"/>
</dbReference>
<gene>
    <name evidence="3" type="ORF">GGQ86_001886</name>
    <name evidence="2" type="ORF">XFLAVUS301_05060</name>
</gene>
<dbReference type="Proteomes" id="UP001245370">
    <property type="component" value="Unassembled WGS sequence"/>
</dbReference>
<keyword evidence="1" id="KW-0812">Transmembrane</keyword>
<comment type="caution">
    <text evidence="2">The sequence shown here is derived from an EMBL/GenBank/DDBJ whole genome shotgun (WGS) entry which is preliminary data.</text>
</comment>
<dbReference type="GeneID" id="95761299"/>
<evidence type="ECO:0000313" key="2">
    <source>
        <dbReference type="EMBL" id="GLI20832.1"/>
    </source>
</evidence>
<feature type="transmembrane region" description="Helical" evidence="1">
    <location>
        <begin position="6"/>
        <end position="29"/>
    </location>
</feature>
<dbReference type="EMBL" id="BSDO01000001">
    <property type="protein sequence ID" value="GLI20832.1"/>
    <property type="molecule type" value="Genomic_DNA"/>
</dbReference>
<dbReference type="EMBL" id="JAVDPY010000003">
    <property type="protein sequence ID" value="MDR6333416.1"/>
    <property type="molecule type" value="Genomic_DNA"/>
</dbReference>
<protein>
    <submittedName>
        <fullName evidence="3">Membrane protein</fullName>
    </submittedName>
</protein>
<feature type="transmembrane region" description="Helical" evidence="1">
    <location>
        <begin position="87"/>
        <end position="104"/>
    </location>
</feature>
<dbReference type="Pfam" id="PF05437">
    <property type="entry name" value="AzlD"/>
    <property type="match status" value="1"/>
</dbReference>
<evidence type="ECO:0000313" key="5">
    <source>
        <dbReference type="Proteomes" id="UP001245370"/>
    </source>
</evidence>
<dbReference type="RefSeq" id="WP_229645917.1">
    <property type="nucleotide sequence ID" value="NZ_BSDO01000001.1"/>
</dbReference>
<sequence>MTVDPGTLTAILVMAAATAFNRAGGFWLMRLVPVTPRVRRVLDCLPGAVLVALLVPGAVQGAVKGDMGMVGGLAAALVVSRLTRSDLLAVVVAMAVAAGIRAFWG</sequence>
<dbReference type="Proteomes" id="UP001144397">
    <property type="component" value="Unassembled WGS sequence"/>
</dbReference>
<keyword evidence="5" id="KW-1185">Reference proteome</keyword>
<reference evidence="3 5" key="2">
    <citation type="submission" date="2023-07" db="EMBL/GenBank/DDBJ databases">
        <title>Genomic Encyclopedia of Type Strains, Phase IV (KMG-IV): sequencing the most valuable type-strain genomes for metagenomic binning, comparative biology and taxonomic classification.</title>
        <authorList>
            <person name="Goeker M."/>
        </authorList>
    </citation>
    <scope>NUCLEOTIDE SEQUENCE [LARGE SCALE GENOMIC DNA]</scope>
    <source>
        <strain evidence="3 5">DSM 338</strain>
    </source>
</reference>
<name>A0A9W6CJK1_XANFL</name>
<evidence type="ECO:0000313" key="3">
    <source>
        <dbReference type="EMBL" id="MDR6333416.1"/>
    </source>
</evidence>
<keyword evidence="1" id="KW-0472">Membrane</keyword>
<accession>A0A9W6CJK1</accession>
<proteinExistence type="predicted"/>
<evidence type="ECO:0000256" key="1">
    <source>
        <dbReference type="SAM" id="Phobius"/>
    </source>
</evidence>
<keyword evidence="1" id="KW-1133">Transmembrane helix</keyword>
<organism evidence="2 4">
    <name type="scientific">Xanthobacter flavus</name>
    <dbReference type="NCBI Taxonomy" id="281"/>
    <lineage>
        <taxon>Bacteria</taxon>
        <taxon>Pseudomonadati</taxon>
        <taxon>Pseudomonadota</taxon>
        <taxon>Alphaproteobacteria</taxon>
        <taxon>Hyphomicrobiales</taxon>
        <taxon>Xanthobacteraceae</taxon>
        <taxon>Xanthobacter</taxon>
    </lineage>
</organism>
<evidence type="ECO:0000313" key="4">
    <source>
        <dbReference type="Proteomes" id="UP001144397"/>
    </source>
</evidence>
<reference evidence="2" key="1">
    <citation type="submission" date="2022-12" db="EMBL/GenBank/DDBJ databases">
        <title>Reference genome sequencing for broad-spectrum identification of bacterial and archaeal isolates by mass spectrometry.</title>
        <authorList>
            <person name="Sekiguchi Y."/>
            <person name="Tourlousse D.M."/>
        </authorList>
    </citation>
    <scope>NUCLEOTIDE SEQUENCE</scope>
    <source>
        <strain evidence="2">301</strain>
    </source>
</reference>
<feature type="transmembrane region" description="Helical" evidence="1">
    <location>
        <begin position="41"/>
        <end position="59"/>
    </location>
</feature>
<dbReference type="AlphaFoldDB" id="A0A9W6CJK1"/>